<evidence type="ECO:0000313" key="12">
    <source>
        <dbReference type="EMBL" id="SHN86740.1"/>
    </source>
</evidence>
<dbReference type="PANTHER" id="PTHR30040">
    <property type="entry name" value="THIAMINE BIOSYNTHESIS LIPOPROTEIN APBE"/>
    <property type="match status" value="1"/>
</dbReference>
<dbReference type="STRING" id="1121395.SAMN02745215_04710"/>
<evidence type="ECO:0000313" key="13">
    <source>
        <dbReference type="Proteomes" id="UP000184010"/>
    </source>
</evidence>
<dbReference type="PIRSF" id="PIRSF006268">
    <property type="entry name" value="ApbE"/>
    <property type="match status" value="1"/>
</dbReference>
<evidence type="ECO:0000256" key="4">
    <source>
        <dbReference type="ARBA" id="ARBA00022679"/>
    </source>
</evidence>
<keyword evidence="7 10" id="KW-0460">Magnesium</keyword>
<feature type="binding site" evidence="11">
    <location>
        <position position="325"/>
    </location>
    <ligand>
        <name>Mg(2+)</name>
        <dbReference type="ChEBI" id="CHEBI:18420"/>
    </ligand>
</feature>
<dbReference type="SUPFAM" id="SSF143631">
    <property type="entry name" value="ApbE-like"/>
    <property type="match status" value="1"/>
</dbReference>
<name>A0A1M7UUX0_9FIRM</name>
<protein>
    <recommendedName>
        <fullName evidence="2 10">FAD:protein FMN transferase</fullName>
        <ecNumber evidence="1 10">2.7.1.180</ecNumber>
    </recommendedName>
    <alternativeName>
        <fullName evidence="8 10">Flavin transferase</fullName>
    </alternativeName>
</protein>
<evidence type="ECO:0000256" key="3">
    <source>
        <dbReference type="ARBA" id="ARBA00022630"/>
    </source>
</evidence>
<evidence type="ECO:0000256" key="6">
    <source>
        <dbReference type="ARBA" id="ARBA00022827"/>
    </source>
</evidence>
<accession>A0A1M7UUX0</accession>
<evidence type="ECO:0000256" key="1">
    <source>
        <dbReference type="ARBA" id="ARBA00011955"/>
    </source>
</evidence>
<dbReference type="RefSeq" id="WP_178371792.1">
    <property type="nucleotide sequence ID" value="NZ_FRDN01000017.1"/>
</dbReference>
<reference evidence="13" key="1">
    <citation type="submission" date="2016-12" db="EMBL/GenBank/DDBJ databases">
        <authorList>
            <person name="Varghese N."/>
            <person name="Submissions S."/>
        </authorList>
    </citation>
    <scope>NUCLEOTIDE SEQUENCE [LARGE SCALE GENOMIC DNA]</scope>
    <source>
        <strain evidence="13">DSM 11544</strain>
    </source>
</reference>
<comment type="similarity">
    <text evidence="10">Belongs to the ApbE family.</text>
</comment>
<feature type="binding site" evidence="11">
    <location>
        <position position="321"/>
    </location>
    <ligand>
        <name>Mg(2+)</name>
        <dbReference type="ChEBI" id="CHEBI:18420"/>
    </ligand>
</feature>
<feature type="binding site" evidence="11">
    <location>
        <position position="205"/>
    </location>
    <ligand>
        <name>Mg(2+)</name>
        <dbReference type="ChEBI" id="CHEBI:18420"/>
    </ligand>
</feature>
<dbReference type="GO" id="GO:0016740">
    <property type="term" value="F:transferase activity"/>
    <property type="evidence" value="ECO:0007669"/>
    <property type="project" value="UniProtKB-UniRule"/>
</dbReference>
<keyword evidence="13" id="KW-1185">Reference proteome</keyword>
<dbReference type="EMBL" id="FRDN01000017">
    <property type="protein sequence ID" value="SHN86740.1"/>
    <property type="molecule type" value="Genomic_DNA"/>
</dbReference>
<dbReference type="InterPro" id="IPR003374">
    <property type="entry name" value="ApbE-like_sf"/>
</dbReference>
<keyword evidence="12" id="KW-0449">Lipoprotein</keyword>
<evidence type="ECO:0000256" key="7">
    <source>
        <dbReference type="ARBA" id="ARBA00022842"/>
    </source>
</evidence>
<evidence type="ECO:0000256" key="2">
    <source>
        <dbReference type="ARBA" id="ARBA00016337"/>
    </source>
</evidence>
<dbReference type="InterPro" id="IPR024932">
    <property type="entry name" value="ApbE"/>
</dbReference>
<keyword evidence="3 10" id="KW-0285">Flavoprotein</keyword>
<keyword evidence="6 10" id="KW-0274">FAD</keyword>
<evidence type="ECO:0000256" key="5">
    <source>
        <dbReference type="ARBA" id="ARBA00022723"/>
    </source>
</evidence>
<evidence type="ECO:0000256" key="10">
    <source>
        <dbReference type="PIRNR" id="PIRNR006268"/>
    </source>
</evidence>
<evidence type="ECO:0000256" key="9">
    <source>
        <dbReference type="ARBA" id="ARBA00048540"/>
    </source>
</evidence>
<sequence>MLQSTRLVTISNEEGLEIKELELLFDKKKRGRKKLSFVAVALITLGLLTACNGKPVQQEEVKKFESTDIAMGTVISQRVFGDNGQAAIDAALEKIKSLEALLTFNAPGGDVNKLNDYAGKQSVELQPETLLVLKEAQEVAELSGGAFDVTVGPIVKSWGIGTDNARIPSETELKELLPLVNYKNLLIEGNTAYLKQAGQMVDLGGIAKGYAGDAALEVYKQQGITSAFINLGGNVVTLGTKPDGSSWTVGVRNPRPAGEEDQIVGMISVADKAVVTAGDDQRYFEVDGVRYHHILNPHTGYPAQSDLMSVTLVTDSSLLADALDTAVYILGLEKGREMLENYGGVEAVFITRDKKIYVTDGLKDSFEFYDESKEYEFVKD</sequence>
<dbReference type="AlphaFoldDB" id="A0A1M7UUX0"/>
<dbReference type="EC" id="2.7.1.180" evidence="1 10"/>
<evidence type="ECO:0000256" key="11">
    <source>
        <dbReference type="PIRSR" id="PIRSR006268-2"/>
    </source>
</evidence>
<dbReference type="Pfam" id="PF02424">
    <property type="entry name" value="ApbE"/>
    <property type="match status" value="1"/>
</dbReference>
<evidence type="ECO:0000256" key="8">
    <source>
        <dbReference type="ARBA" id="ARBA00031306"/>
    </source>
</evidence>
<dbReference type="Gene3D" id="3.10.520.10">
    <property type="entry name" value="ApbE-like domains"/>
    <property type="match status" value="1"/>
</dbReference>
<gene>
    <name evidence="12" type="ORF">SAMN02745215_04710</name>
</gene>
<dbReference type="GO" id="GO:0046872">
    <property type="term" value="F:metal ion binding"/>
    <property type="evidence" value="ECO:0007669"/>
    <property type="project" value="UniProtKB-UniRule"/>
</dbReference>
<comment type="catalytic activity">
    <reaction evidence="9 10">
        <text>L-threonyl-[protein] + FAD = FMN-L-threonyl-[protein] + AMP + H(+)</text>
        <dbReference type="Rhea" id="RHEA:36847"/>
        <dbReference type="Rhea" id="RHEA-COMP:11060"/>
        <dbReference type="Rhea" id="RHEA-COMP:11061"/>
        <dbReference type="ChEBI" id="CHEBI:15378"/>
        <dbReference type="ChEBI" id="CHEBI:30013"/>
        <dbReference type="ChEBI" id="CHEBI:57692"/>
        <dbReference type="ChEBI" id="CHEBI:74257"/>
        <dbReference type="ChEBI" id="CHEBI:456215"/>
        <dbReference type="EC" id="2.7.1.180"/>
    </reaction>
</comment>
<keyword evidence="5 10" id="KW-0479">Metal-binding</keyword>
<organism evidence="12 13">
    <name type="scientific">Desulfitobacterium chlororespirans DSM 11544</name>
    <dbReference type="NCBI Taxonomy" id="1121395"/>
    <lineage>
        <taxon>Bacteria</taxon>
        <taxon>Bacillati</taxon>
        <taxon>Bacillota</taxon>
        <taxon>Clostridia</taxon>
        <taxon>Eubacteriales</taxon>
        <taxon>Desulfitobacteriaceae</taxon>
        <taxon>Desulfitobacterium</taxon>
    </lineage>
</organism>
<dbReference type="PANTHER" id="PTHR30040:SF2">
    <property type="entry name" value="FAD:PROTEIN FMN TRANSFERASE"/>
    <property type="match status" value="1"/>
</dbReference>
<keyword evidence="4 10" id="KW-0808">Transferase</keyword>
<comment type="cofactor">
    <cofactor evidence="11">
        <name>Mg(2+)</name>
        <dbReference type="ChEBI" id="CHEBI:18420"/>
    </cofactor>
    <cofactor evidence="11">
        <name>Mn(2+)</name>
        <dbReference type="ChEBI" id="CHEBI:29035"/>
    </cofactor>
    <text evidence="11">Magnesium. Can also use manganese.</text>
</comment>
<dbReference type="Proteomes" id="UP000184010">
    <property type="component" value="Unassembled WGS sequence"/>
</dbReference>
<proteinExistence type="inferred from homology"/>